<evidence type="ECO:0000313" key="3">
    <source>
        <dbReference type="Proteomes" id="UP001240171"/>
    </source>
</evidence>
<dbReference type="PANTHER" id="PTHR42678">
    <property type="entry name" value="AMIDASE"/>
    <property type="match status" value="1"/>
</dbReference>
<reference evidence="2 3" key="1">
    <citation type="submission" date="2023-07" db="EMBL/GenBank/DDBJ databases">
        <title>Paenibacillus sp. JX-17 nov. isolated from soil.</title>
        <authorList>
            <person name="Wan Y."/>
            <person name="Liu B."/>
        </authorList>
    </citation>
    <scope>NUCLEOTIDE SEQUENCE [LARGE SCALE GENOMIC DNA]</scope>
    <source>
        <strain evidence="2 3">JX-17</strain>
    </source>
</reference>
<dbReference type="Proteomes" id="UP001240171">
    <property type="component" value="Unassembled WGS sequence"/>
</dbReference>
<dbReference type="Pfam" id="PF01425">
    <property type="entry name" value="Amidase"/>
    <property type="match status" value="1"/>
</dbReference>
<gene>
    <name evidence="2" type="ORF">Q5741_04555</name>
</gene>
<dbReference type="InterPro" id="IPR023631">
    <property type="entry name" value="Amidase_dom"/>
</dbReference>
<evidence type="ECO:0000313" key="2">
    <source>
        <dbReference type="EMBL" id="MDO7905682.1"/>
    </source>
</evidence>
<organism evidence="2 3">
    <name type="scientific">Paenibacillus lacisoli</name>
    <dbReference type="NCBI Taxonomy" id="3064525"/>
    <lineage>
        <taxon>Bacteria</taxon>
        <taxon>Bacillati</taxon>
        <taxon>Bacillota</taxon>
        <taxon>Bacilli</taxon>
        <taxon>Bacillales</taxon>
        <taxon>Paenibacillaceae</taxon>
        <taxon>Paenibacillus</taxon>
    </lineage>
</organism>
<proteinExistence type="predicted"/>
<dbReference type="NCBIfam" id="NF005300">
    <property type="entry name" value="PRK06828.1"/>
    <property type="match status" value="1"/>
</dbReference>
<dbReference type="PANTHER" id="PTHR42678:SF34">
    <property type="entry name" value="OS04G0183300 PROTEIN"/>
    <property type="match status" value="1"/>
</dbReference>
<dbReference type="Gene3D" id="3.90.1300.10">
    <property type="entry name" value="Amidase signature (AS) domain"/>
    <property type="match status" value="1"/>
</dbReference>
<dbReference type="InterPro" id="IPR036928">
    <property type="entry name" value="AS_sf"/>
</dbReference>
<sequence length="485" mass="52288">MDFSLEEPTIRDLQAAMSDGEITSRQLTLAFLSRIAELDKAGPKLHAVIELNPEAVFIAQQLDAERSMNRVRGPLHGIPILLKDNINTGDAMHTSAGSLALADSYAPSDAELVKRLRQAGAVILGKTNMTEWANFMSEGMKNGYSSRGGQTLNPYGPGTLDAGGSSTGSAVAVAANFCAAAIGTETSGSILNPACRNHIVGIKPTLGLISRSGIIPITYTQDTAGPLARSVEDAAILLGILAGSDPRDEATLAASACEDIPQDYTPFLKEDGLMGKRIGVNRAYIEELDEEERRMLDGTLEKMREAGAEIIEGTDLPHISEDATVLLYEFKSALNRYLSQLGPQAVRKTLSDIITFNLQHSDEALRYGQTWLERAEQETSGTLTEAAYWRARQRDWKAAREDGIDRLIAEHQLDVILCPGVTDSPAVAGYPAIMIPVGVREDGMPFGISLTASAYSEPLLIEAAYALEQLLPSRRPPVLHTGEDN</sequence>
<accession>A0ABT9CCH7</accession>
<dbReference type="EMBL" id="JAUQTB010000002">
    <property type="protein sequence ID" value="MDO7905682.1"/>
    <property type="molecule type" value="Genomic_DNA"/>
</dbReference>
<dbReference type="SUPFAM" id="SSF75304">
    <property type="entry name" value="Amidase signature (AS) enzymes"/>
    <property type="match status" value="1"/>
</dbReference>
<keyword evidence="3" id="KW-1185">Reference proteome</keyword>
<protein>
    <submittedName>
        <fullName evidence="2">Amidase family protein</fullName>
    </submittedName>
</protein>
<name>A0ABT9CCH7_9BACL</name>
<feature type="domain" description="Amidase" evidence="1">
    <location>
        <begin position="27"/>
        <end position="424"/>
    </location>
</feature>
<comment type="caution">
    <text evidence="2">The sequence shown here is derived from an EMBL/GenBank/DDBJ whole genome shotgun (WGS) entry which is preliminary data.</text>
</comment>
<evidence type="ECO:0000259" key="1">
    <source>
        <dbReference type="Pfam" id="PF01425"/>
    </source>
</evidence>
<dbReference type="RefSeq" id="WP_305022886.1">
    <property type="nucleotide sequence ID" value="NZ_JAUQTB010000002.1"/>
</dbReference>